<feature type="transmembrane region" description="Helical" evidence="1">
    <location>
        <begin position="189"/>
        <end position="207"/>
    </location>
</feature>
<sequence>MVELTLAHWVYLAGTVLIILTMLFRQNVLVPSLFMTFLVGIVYTGSFVEGLQTTFSASLVAAAELFNIFLIITVMTALLHALRSLQADIRMVRPFGYVMKSGHSSFWVLALITYGISLFFWPTPAVPLVGAILIPVAVRAGLPPVATGVAIAIAGQGMALSSDYMIKIAPMLTATAANVEVSAVADKALILSLITGITALILAYFRIRKLIQTPSTRHLDAWNATHSEPTAPASRAQSTRDQSTSMFFAIAVPLTFLAIMIYMLYATFTDGVTLEGGAGAALIGGVAVLLMIAATVAYNWRQSLNQVSDHLVEGFVFAFRAMGPVIPIAGFFFLGSGEMSAKIFAIEEGLQAPSFLFQLVEAGQQFIPENPFFAGFGLLLVGMVTGLDGSGFSGLPLVGALSGALAPSVGVDPATLGAIGQMGAVWVGGGTLIAWSSIVAVAGFARVSVVELVRQCFIPVMAGLILSTIVAILFF</sequence>
<feature type="transmembrane region" description="Helical" evidence="1">
    <location>
        <begin position="456"/>
        <end position="474"/>
    </location>
</feature>
<evidence type="ECO:0000313" key="2">
    <source>
        <dbReference type="EMBL" id="MEN0643654.1"/>
    </source>
</evidence>
<evidence type="ECO:0008006" key="4">
    <source>
        <dbReference type="Google" id="ProtNLM"/>
    </source>
</evidence>
<dbReference type="RefSeq" id="WP_343130547.1">
    <property type="nucleotide sequence ID" value="NZ_JBCITK010000001.1"/>
</dbReference>
<dbReference type="EMBL" id="JBCITK010000001">
    <property type="protein sequence ID" value="MEN0643654.1"/>
    <property type="molecule type" value="Genomic_DNA"/>
</dbReference>
<feature type="transmembrane region" description="Helical" evidence="1">
    <location>
        <begin position="423"/>
        <end position="444"/>
    </location>
</feature>
<feature type="transmembrane region" description="Helical" evidence="1">
    <location>
        <begin position="312"/>
        <end position="334"/>
    </location>
</feature>
<reference evidence="2 3" key="1">
    <citation type="submission" date="2024-03" db="EMBL/GenBank/DDBJ databases">
        <title>Bacilli Hybrid Assemblies.</title>
        <authorList>
            <person name="Kovac J."/>
        </authorList>
    </citation>
    <scope>NUCLEOTIDE SEQUENCE [LARGE SCALE GENOMIC DNA]</scope>
    <source>
        <strain evidence="2 3">FSL R7-0666</strain>
    </source>
</reference>
<feature type="transmembrane region" description="Helical" evidence="1">
    <location>
        <begin position="29"/>
        <end position="48"/>
    </location>
</feature>
<organism evidence="2 3">
    <name type="scientific">Alkalicoccobacillus gibsonii</name>
    <dbReference type="NCBI Taxonomy" id="79881"/>
    <lineage>
        <taxon>Bacteria</taxon>
        <taxon>Bacillati</taxon>
        <taxon>Bacillota</taxon>
        <taxon>Bacilli</taxon>
        <taxon>Bacillales</taxon>
        <taxon>Bacillaceae</taxon>
        <taxon>Alkalicoccobacillus</taxon>
    </lineage>
</organism>
<comment type="caution">
    <text evidence="2">The sequence shown here is derived from an EMBL/GenBank/DDBJ whole genome shotgun (WGS) entry which is preliminary data.</text>
</comment>
<accession>A0ABU9VIB8</accession>
<keyword evidence="1" id="KW-1133">Transmembrane helix</keyword>
<feature type="transmembrane region" description="Helical" evidence="1">
    <location>
        <begin position="245"/>
        <end position="265"/>
    </location>
</feature>
<feature type="transmembrane region" description="Helical" evidence="1">
    <location>
        <begin position="6"/>
        <end position="24"/>
    </location>
</feature>
<keyword evidence="1" id="KW-0472">Membrane</keyword>
<gene>
    <name evidence="2" type="ORF">MKY91_10900</name>
</gene>
<feature type="transmembrane region" description="Helical" evidence="1">
    <location>
        <begin position="60"/>
        <end position="82"/>
    </location>
</feature>
<protein>
    <recommendedName>
        <fullName evidence="4">Permease</fullName>
    </recommendedName>
</protein>
<name>A0ABU9VIB8_9BACI</name>
<keyword evidence="1" id="KW-0812">Transmembrane</keyword>
<evidence type="ECO:0000313" key="3">
    <source>
        <dbReference type="Proteomes" id="UP001418796"/>
    </source>
</evidence>
<feature type="transmembrane region" description="Helical" evidence="1">
    <location>
        <begin position="277"/>
        <end position="300"/>
    </location>
</feature>
<evidence type="ECO:0000256" key="1">
    <source>
        <dbReference type="SAM" id="Phobius"/>
    </source>
</evidence>
<proteinExistence type="predicted"/>
<feature type="transmembrane region" description="Helical" evidence="1">
    <location>
        <begin position="103"/>
        <end position="122"/>
    </location>
</feature>
<dbReference type="Proteomes" id="UP001418796">
    <property type="component" value="Unassembled WGS sequence"/>
</dbReference>
<keyword evidence="3" id="KW-1185">Reference proteome</keyword>